<dbReference type="InterPro" id="IPR036866">
    <property type="entry name" value="RibonucZ/Hydroxyglut_hydro"/>
</dbReference>
<keyword evidence="3" id="KW-1185">Reference proteome</keyword>
<organism evidence="2 3">
    <name type="scientific">Sphaerotilus microaerophilus</name>
    <dbReference type="NCBI Taxonomy" id="2914710"/>
    <lineage>
        <taxon>Bacteria</taxon>
        <taxon>Pseudomonadati</taxon>
        <taxon>Pseudomonadota</taxon>
        <taxon>Betaproteobacteria</taxon>
        <taxon>Burkholderiales</taxon>
        <taxon>Sphaerotilaceae</taxon>
        <taxon>Sphaerotilus</taxon>
    </lineage>
</organism>
<feature type="region of interest" description="Disordered" evidence="1">
    <location>
        <begin position="310"/>
        <end position="338"/>
    </location>
</feature>
<evidence type="ECO:0000313" key="2">
    <source>
        <dbReference type="EMBL" id="BDI04994.1"/>
    </source>
</evidence>
<gene>
    <name evidence="2" type="ORF">CATMQ487_19640</name>
</gene>
<proteinExistence type="predicted"/>
<accession>A0ABN6PIW7</accession>
<reference evidence="2" key="1">
    <citation type="submission" date="2022-04" db="EMBL/GenBank/DDBJ databases">
        <title>Whole genome sequence of Sphaerotilus sp. FB-5.</title>
        <authorList>
            <person name="Takeda M."/>
            <person name="Narihara S."/>
            <person name="Akimoto M."/>
            <person name="Akimoto R."/>
            <person name="Nishiyashiki S."/>
            <person name="Murakami T."/>
        </authorList>
    </citation>
    <scope>NUCLEOTIDE SEQUENCE</scope>
    <source>
        <strain evidence="2">FB-5</strain>
    </source>
</reference>
<evidence type="ECO:0000313" key="3">
    <source>
        <dbReference type="Proteomes" id="UP001057498"/>
    </source>
</evidence>
<name>A0ABN6PIW7_9BURK</name>
<dbReference type="RefSeq" id="WP_251973073.1">
    <property type="nucleotide sequence ID" value="NZ_AP025730.1"/>
</dbReference>
<dbReference type="SUPFAM" id="SSF56281">
    <property type="entry name" value="Metallo-hydrolase/oxidoreductase"/>
    <property type="match status" value="1"/>
</dbReference>
<feature type="compositionally biased region" description="Pro residues" evidence="1">
    <location>
        <begin position="312"/>
        <end position="328"/>
    </location>
</feature>
<protein>
    <submittedName>
        <fullName evidence="2">Uncharacterized protein</fullName>
    </submittedName>
</protein>
<dbReference type="Proteomes" id="UP001057498">
    <property type="component" value="Chromosome"/>
</dbReference>
<dbReference type="Gene3D" id="3.60.15.10">
    <property type="entry name" value="Ribonuclease Z/Hydroxyacylglutathione hydrolase-like"/>
    <property type="match status" value="1"/>
</dbReference>
<sequence>MRVNPTRLRHTALWQSLARTLGVVVAVSLSWPAEALPCPGPALRIEAVAPGVWWIPGAAGEANAANRGAISNALAVRDGPRLWLLGSGPTAAHGRALGCRLRRLTGRPVSDVIAPWARPELVLGQAGLRAPRHWAHADVASAMRERCTRCIERLRRRLGEAASDLETAKAPIPQRLLQGAAGRLGPWRWWRLDRGADTAVTVWWLPRAGLASAHGLLWADGAPDLRDSVVSRFAHSLRALGDLERDTLLASHRTGRMGSAGRAADTPTVTLRWLPEQGGWLTAGAPGRELAHVQALQQAVQAAIARGAVETDPPPPLAAVWPDAPPPDGSDLRQGLNWQRAWREAEQDSFAPAAR</sequence>
<dbReference type="EMBL" id="AP025730">
    <property type="protein sequence ID" value="BDI04994.1"/>
    <property type="molecule type" value="Genomic_DNA"/>
</dbReference>
<evidence type="ECO:0000256" key="1">
    <source>
        <dbReference type="SAM" id="MobiDB-lite"/>
    </source>
</evidence>